<dbReference type="RefSeq" id="WP_089453768.1">
    <property type="nucleotide sequence ID" value="NZ_NKFA01000024.1"/>
</dbReference>
<feature type="coiled-coil region" evidence="1">
    <location>
        <begin position="309"/>
        <end position="364"/>
    </location>
</feature>
<dbReference type="EMBL" id="NKFA01000024">
    <property type="protein sequence ID" value="OXI36325.1"/>
    <property type="molecule type" value="Genomic_DNA"/>
</dbReference>
<dbReference type="AlphaFoldDB" id="A0A228I2C9"/>
<evidence type="ECO:0000313" key="2">
    <source>
        <dbReference type="EMBL" id="OXI36325.1"/>
    </source>
</evidence>
<reference evidence="2 3" key="2">
    <citation type="submission" date="2017-08" db="EMBL/GenBank/DDBJ databases">
        <title>WGS of novel Burkholderia cepaca complex species.</title>
        <authorList>
            <person name="Lipuma J."/>
            <person name="Spilker T."/>
        </authorList>
    </citation>
    <scope>NUCLEOTIDE SEQUENCE [LARGE SCALE GENOMIC DNA]</scope>
    <source>
        <strain evidence="2 3">AU17325</strain>
    </source>
</reference>
<evidence type="ECO:0000313" key="3">
    <source>
        <dbReference type="Proteomes" id="UP000214600"/>
    </source>
</evidence>
<protein>
    <submittedName>
        <fullName evidence="2">Uncharacterized protein</fullName>
    </submittedName>
</protein>
<dbReference type="Proteomes" id="UP000214600">
    <property type="component" value="Unassembled WGS sequence"/>
</dbReference>
<sequence>MSALIFKQLFVQSISQKLAGRFRFEPGLNLITGDDNSIGKSTLVRLPLWTLGCDFDFDTLWTPFDARTILEFEVDGRTYLAARHRNQIRLKVGEEPWTVYHSTSDAYEQAFASIVRFGVVLPRRKERWIHEVPPPASYFSAFYVDQRRGWTEPWGSFVIHKYEDWRRPVINFHVGYHPAAYFEVGAEIAKGLQHIDADEGLIEKYGRAVEVLTLLAPQEELPTTDAELDSAIADIQNSMVAVKRREQRALSVLRAKQEELEITKVQRGIAQAAVDDIEKDYDFASTQLRDDVLVCPLCGTLHDNTLLERASLLQDRAQAEQQVVSLTATQSKIEATIETTLRRLDAVREELAKLNRRFKRLDKDVTVKSILETMGTDSVRRRAEEVTSTAKLRLRANRKTLAEQRAAQSELIEDGKEESINAYYQSELAGLCDTLRLSPAFDVRTALPTGYRELAVSGGGADSSRMQLAYHLAIHRLIRHFKTEVLAPLVLDTPNQQDQGALNYSLVSEELKRRATKDTQLFVCATRHAAMQTLEKNSSVIELDENRLLSAKLYERLQAGFVRVFGE</sequence>
<proteinExistence type="predicted"/>
<comment type="caution">
    <text evidence="2">The sequence shown here is derived from an EMBL/GenBank/DDBJ whole genome shotgun (WGS) entry which is preliminary data.</text>
</comment>
<accession>A0A228I2C9</accession>
<keyword evidence="1" id="KW-0175">Coiled coil</keyword>
<dbReference type="OrthoDB" id="8107482at2"/>
<reference evidence="3" key="1">
    <citation type="submission" date="2017-06" db="EMBL/GenBank/DDBJ databases">
        <authorList>
            <person name="LiPuma J."/>
            <person name="Spilker T."/>
        </authorList>
    </citation>
    <scope>NUCLEOTIDE SEQUENCE [LARGE SCALE GENOMIC DNA]</scope>
    <source>
        <strain evidence="3">AU17325</strain>
    </source>
</reference>
<dbReference type="Gene3D" id="3.40.50.300">
    <property type="entry name" value="P-loop containing nucleotide triphosphate hydrolases"/>
    <property type="match status" value="1"/>
</dbReference>
<evidence type="ECO:0000256" key="1">
    <source>
        <dbReference type="SAM" id="Coils"/>
    </source>
</evidence>
<gene>
    <name evidence="2" type="ORF">CFB84_34830</name>
</gene>
<organism evidence="2 3">
    <name type="scientific">Burkholderia aenigmatica</name>
    <dbReference type="NCBI Taxonomy" id="2015348"/>
    <lineage>
        <taxon>Bacteria</taxon>
        <taxon>Pseudomonadati</taxon>
        <taxon>Pseudomonadota</taxon>
        <taxon>Betaproteobacteria</taxon>
        <taxon>Burkholderiales</taxon>
        <taxon>Burkholderiaceae</taxon>
        <taxon>Burkholderia</taxon>
        <taxon>Burkholderia cepacia complex</taxon>
    </lineage>
</organism>
<dbReference type="InterPro" id="IPR027417">
    <property type="entry name" value="P-loop_NTPase"/>
</dbReference>
<name>A0A228I2C9_9BURK</name>